<feature type="domain" description="Fibronectin type-III" evidence="6">
    <location>
        <begin position="363"/>
        <end position="448"/>
    </location>
</feature>
<dbReference type="InterPro" id="IPR001322">
    <property type="entry name" value="Lamin_tail_dom"/>
</dbReference>
<evidence type="ECO:0000256" key="5">
    <source>
        <dbReference type="SAM" id="SignalP"/>
    </source>
</evidence>
<dbReference type="InterPro" id="IPR036116">
    <property type="entry name" value="FN3_sf"/>
</dbReference>
<dbReference type="Gene3D" id="2.60.40.10">
    <property type="entry name" value="Immunoglobulins"/>
    <property type="match status" value="2"/>
</dbReference>
<proteinExistence type="inferred from homology"/>
<feature type="signal peptide" evidence="5">
    <location>
        <begin position="1"/>
        <end position="18"/>
    </location>
</feature>
<dbReference type="NCBIfam" id="TIGR04183">
    <property type="entry name" value="Por_Secre_tail"/>
    <property type="match status" value="1"/>
</dbReference>
<evidence type="ECO:0000256" key="3">
    <source>
        <dbReference type="ARBA" id="ARBA00022729"/>
    </source>
</evidence>
<keyword evidence="2" id="KW-0540">Nuclease</keyword>
<dbReference type="Pfam" id="PF04231">
    <property type="entry name" value="Endonuclease_1"/>
    <property type="match status" value="1"/>
</dbReference>
<feature type="chain" id="PRO_5015777710" description="Endonuclease I" evidence="5">
    <location>
        <begin position="19"/>
        <end position="693"/>
    </location>
</feature>
<comment type="similarity">
    <text evidence="1">Belongs to the EndA/NucM nuclease family.</text>
</comment>
<dbReference type="CDD" id="cd00063">
    <property type="entry name" value="FN3"/>
    <property type="match status" value="2"/>
</dbReference>
<reference evidence="8 9" key="1">
    <citation type="submission" date="2016-12" db="EMBL/GenBank/DDBJ databases">
        <title>Trade-off between light-utilization and light-protection in marine flavobacteria.</title>
        <authorList>
            <person name="Kumagai Y."/>
            <person name="Yoshizawa S."/>
            <person name="Kogure K."/>
            <person name="Iwasaki W."/>
        </authorList>
    </citation>
    <scope>NUCLEOTIDE SEQUENCE [LARGE SCALE GENOMIC DNA]</scope>
    <source>
        <strain evidence="8 9">ATCC 43844</strain>
    </source>
</reference>
<accession>A0A2S7WXG5</accession>
<keyword evidence="3 5" id="KW-0732">Signal</keyword>
<evidence type="ECO:0000259" key="7">
    <source>
        <dbReference type="PROSITE" id="PS51841"/>
    </source>
</evidence>
<dbReference type="EMBL" id="MSCM01000001">
    <property type="protein sequence ID" value="PQJ82176.1"/>
    <property type="molecule type" value="Genomic_DNA"/>
</dbReference>
<dbReference type="InterPro" id="IPR026444">
    <property type="entry name" value="Secre_tail"/>
</dbReference>
<dbReference type="PANTHER" id="PTHR33607:SF2">
    <property type="entry name" value="ENDONUCLEASE-1"/>
    <property type="match status" value="1"/>
</dbReference>
<gene>
    <name evidence="8" type="ORF">BTO16_06125</name>
</gene>
<evidence type="ECO:0000313" key="9">
    <source>
        <dbReference type="Proteomes" id="UP000239068"/>
    </source>
</evidence>
<evidence type="ECO:0008006" key="10">
    <source>
        <dbReference type="Google" id="ProtNLM"/>
    </source>
</evidence>
<evidence type="ECO:0000313" key="8">
    <source>
        <dbReference type="EMBL" id="PQJ82176.1"/>
    </source>
</evidence>
<dbReference type="InterPro" id="IPR007346">
    <property type="entry name" value="Endonuclease-I"/>
</dbReference>
<dbReference type="Pfam" id="PF00932">
    <property type="entry name" value="LTD"/>
    <property type="match status" value="1"/>
</dbReference>
<organism evidence="8 9">
    <name type="scientific">Polaribacter glomeratus</name>
    <dbReference type="NCBI Taxonomy" id="102"/>
    <lineage>
        <taxon>Bacteria</taxon>
        <taxon>Pseudomonadati</taxon>
        <taxon>Bacteroidota</taxon>
        <taxon>Flavobacteriia</taxon>
        <taxon>Flavobacteriales</taxon>
        <taxon>Flavobacteriaceae</taxon>
    </lineage>
</organism>
<comment type="caution">
    <text evidence="8">The sequence shown here is derived from an EMBL/GenBank/DDBJ whole genome shotgun (WGS) entry which is preliminary data.</text>
</comment>
<dbReference type="InterPro" id="IPR044925">
    <property type="entry name" value="His-Me_finger_sf"/>
</dbReference>
<dbReference type="SMART" id="SM00060">
    <property type="entry name" value="FN3"/>
    <property type="match status" value="2"/>
</dbReference>
<keyword evidence="9" id="KW-1185">Reference proteome</keyword>
<evidence type="ECO:0000256" key="2">
    <source>
        <dbReference type="ARBA" id="ARBA00022722"/>
    </source>
</evidence>
<dbReference type="OrthoDB" id="5485925at2"/>
<dbReference type="PROSITE" id="PS51841">
    <property type="entry name" value="LTD"/>
    <property type="match status" value="1"/>
</dbReference>
<dbReference type="SUPFAM" id="SSF54060">
    <property type="entry name" value="His-Me finger endonucleases"/>
    <property type="match status" value="1"/>
</dbReference>
<dbReference type="PANTHER" id="PTHR33607">
    <property type="entry name" value="ENDONUCLEASE-1"/>
    <property type="match status" value="1"/>
</dbReference>
<dbReference type="AlphaFoldDB" id="A0A2S7WXG5"/>
<dbReference type="Proteomes" id="UP000239068">
    <property type="component" value="Unassembled WGS sequence"/>
</dbReference>
<protein>
    <recommendedName>
        <fullName evidence="10">Endonuclease I</fullName>
    </recommendedName>
</protein>
<dbReference type="SUPFAM" id="SSF49265">
    <property type="entry name" value="Fibronectin type III"/>
    <property type="match status" value="1"/>
</dbReference>
<keyword evidence="4" id="KW-0378">Hydrolase</keyword>
<feature type="domain" description="Fibronectin type-III" evidence="6">
    <location>
        <begin position="272"/>
        <end position="357"/>
    </location>
</feature>
<dbReference type="RefSeq" id="WP_105020747.1">
    <property type="nucleotide sequence ID" value="NZ_MSCM01000001.1"/>
</dbReference>
<sequence length="693" mass="74721">MKKKLLLLSLFLTFVVSAQESYYNGVDLTAEGLELKNNLSAKTISAHTNFLSYTPGVWDALKVTDLNPENSSEVLLVYGYAASGATARSRNKDLNGGGQGDWNREHTYARSLGSPNLGDTGPGADAHHLRPSDVSYNSQRGNLKFANGSGNSGSVSGGWYPGDEWKGDVARMMMYMYIRYGDQCKPNGVGLGSTASTPDDMIDLFLEWNVEDPVSDFERQRNTYHESNQSSSQGNRNPFIDNAYLATRIWGGNPAADSWGIYTSNDNEAPTVPTNVTVSNITTSTMSVSWNVSTDNIAVTKYEVYANGALNGETENTNYTITGLNSNAAYAITVLAKDIANNKSAQSAAANGTTLADNSAPSVPTDVTVSSITGTSFKVTWTASSDNTGVTAYDVFIDGSLNGSSANTTYSVTGLTASTSYSIRVSAKDKVNNTSSQSTAVTATTTDGSNNIIELFFSEYVEGSSYNKALEIANITENAIDLSAYSIQRQSRGNWETPLVLSGIIAAGDVYVIINSGVGDAIEPTLLAEADLQIANSTPMTFNGDDRIGLFKNDVLIDIIGDLNGTTTFAENVTLRRKNSITKPNTTYTASEWDEFSQNTFDGIGFHRNTASVSAYLMDTITFYPNPTNGNIIYFKTNENTTVTIYNVLGQLVKSAKITESKNSIDISDLSKGVFIIKMNIDKSYISKKLLRN</sequence>
<dbReference type="GO" id="GO:0016787">
    <property type="term" value="F:hydrolase activity"/>
    <property type="evidence" value="ECO:0007669"/>
    <property type="project" value="UniProtKB-KW"/>
</dbReference>
<dbReference type="Pfam" id="PF00041">
    <property type="entry name" value="fn3"/>
    <property type="match status" value="2"/>
</dbReference>
<dbReference type="InterPro" id="IPR013783">
    <property type="entry name" value="Ig-like_fold"/>
</dbReference>
<evidence type="ECO:0000256" key="1">
    <source>
        <dbReference type="ARBA" id="ARBA00006429"/>
    </source>
</evidence>
<name>A0A2S7WXG5_9FLAO</name>
<feature type="domain" description="LTD" evidence="7">
    <location>
        <begin position="435"/>
        <end position="600"/>
    </location>
</feature>
<dbReference type="InterPro" id="IPR003961">
    <property type="entry name" value="FN3_dom"/>
</dbReference>
<dbReference type="Pfam" id="PF18962">
    <property type="entry name" value="Por_Secre_tail"/>
    <property type="match status" value="1"/>
</dbReference>
<evidence type="ECO:0000259" key="6">
    <source>
        <dbReference type="PROSITE" id="PS50853"/>
    </source>
</evidence>
<dbReference type="GO" id="GO:0004518">
    <property type="term" value="F:nuclease activity"/>
    <property type="evidence" value="ECO:0007669"/>
    <property type="project" value="UniProtKB-KW"/>
</dbReference>
<dbReference type="PROSITE" id="PS50853">
    <property type="entry name" value="FN3"/>
    <property type="match status" value="2"/>
</dbReference>
<evidence type="ECO:0000256" key="4">
    <source>
        <dbReference type="ARBA" id="ARBA00022801"/>
    </source>
</evidence>